<reference evidence="2" key="1">
    <citation type="submission" date="2023-02" db="EMBL/GenBank/DDBJ databases">
        <title>Tahibacter soli sp. nov. isolated from soil.</title>
        <authorList>
            <person name="Baek J.H."/>
            <person name="Lee J.K."/>
            <person name="Choi D.G."/>
            <person name="Jeon C.O."/>
        </authorList>
    </citation>
    <scope>NUCLEOTIDE SEQUENCE</scope>
    <source>
        <strain evidence="2">BL</strain>
    </source>
</reference>
<evidence type="ECO:0000313" key="3">
    <source>
        <dbReference type="Proteomes" id="UP001139971"/>
    </source>
</evidence>
<dbReference type="Pfam" id="PF02423">
    <property type="entry name" value="OCD_Mu_crystall"/>
    <property type="match status" value="1"/>
</dbReference>
<dbReference type="InterPro" id="IPR023401">
    <property type="entry name" value="ODC_N"/>
</dbReference>
<dbReference type="Gene3D" id="3.30.1780.10">
    <property type="entry name" value="ornithine cyclodeaminase, domain 1"/>
    <property type="match status" value="1"/>
</dbReference>
<dbReference type="AlphaFoldDB" id="A0A9X3YLA0"/>
<dbReference type="FunFam" id="3.40.50.720:FF:000311">
    <property type="entry name" value="Ornithine cyclodeaminase"/>
    <property type="match status" value="1"/>
</dbReference>
<dbReference type="InterPro" id="IPR003462">
    <property type="entry name" value="ODC_Mu_crystall"/>
</dbReference>
<dbReference type="Gene3D" id="3.40.50.720">
    <property type="entry name" value="NAD(P)-binding Rossmann-like Domain"/>
    <property type="match status" value="1"/>
</dbReference>
<dbReference type="RefSeq" id="WP_263542375.1">
    <property type="nucleotide sequence ID" value="NZ_JAOVZO020000018.1"/>
</dbReference>
<comment type="caution">
    <text evidence="2">The sequence shown here is derived from an EMBL/GenBank/DDBJ whole genome shotgun (WGS) entry which is preliminary data.</text>
</comment>
<proteinExistence type="inferred from homology"/>
<name>A0A9X3YLA0_9GAMM</name>
<dbReference type="Proteomes" id="UP001139971">
    <property type="component" value="Unassembled WGS sequence"/>
</dbReference>
<dbReference type="GO" id="GO:0005737">
    <property type="term" value="C:cytoplasm"/>
    <property type="evidence" value="ECO:0007669"/>
    <property type="project" value="TreeGrafter"/>
</dbReference>
<dbReference type="PANTHER" id="PTHR13812">
    <property type="entry name" value="KETIMINE REDUCTASE MU-CRYSTALLIN"/>
    <property type="match status" value="1"/>
</dbReference>
<accession>A0A9X3YLA0</accession>
<dbReference type="GO" id="GO:0019752">
    <property type="term" value="P:carboxylic acid metabolic process"/>
    <property type="evidence" value="ECO:0007669"/>
    <property type="project" value="UniProtKB-ARBA"/>
</dbReference>
<organism evidence="2 3">
    <name type="scientific">Tahibacter soli</name>
    <dbReference type="NCBI Taxonomy" id="2983605"/>
    <lineage>
        <taxon>Bacteria</taxon>
        <taxon>Pseudomonadati</taxon>
        <taxon>Pseudomonadota</taxon>
        <taxon>Gammaproteobacteria</taxon>
        <taxon>Lysobacterales</taxon>
        <taxon>Rhodanobacteraceae</taxon>
        <taxon>Tahibacter</taxon>
    </lineage>
</organism>
<comment type="similarity">
    <text evidence="1">Belongs to the ornithine cyclodeaminase/mu-crystallin family.</text>
</comment>
<dbReference type="PANTHER" id="PTHR13812:SF19">
    <property type="entry name" value="KETIMINE REDUCTASE MU-CRYSTALLIN"/>
    <property type="match status" value="1"/>
</dbReference>
<dbReference type="SUPFAM" id="SSF51735">
    <property type="entry name" value="NAD(P)-binding Rossmann-fold domains"/>
    <property type="match status" value="1"/>
</dbReference>
<dbReference type="GO" id="GO:0042562">
    <property type="term" value="F:hormone binding"/>
    <property type="evidence" value="ECO:0007669"/>
    <property type="project" value="TreeGrafter"/>
</dbReference>
<dbReference type="GO" id="GO:0016491">
    <property type="term" value="F:oxidoreductase activity"/>
    <property type="evidence" value="ECO:0007669"/>
    <property type="project" value="UniProtKB-ARBA"/>
</dbReference>
<protein>
    <submittedName>
        <fullName evidence="2">Ornithine cyclodeaminase family protein</fullName>
    </submittedName>
</protein>
<sequence length="324" mass="33884">MILIDGETVRARLDMRACIDLLRPAMIALARGQTRQLLRGIVDLDAGRAFGVMPGALGVGEAFGAKLISVYPENFHQGKQSHQGVVALFDPADGAPVALVHAGEITAIRTAAASALATDALARRDAARLAVLGYGEQAERHVVAMACVRDIAGVRVWGRSPERTADFAARVGAHTGLAVSAAANVRDAVDGADIVCTTTAAAEPILLGDWIAPGTHLNLVGSSRAGPVEVDHDVVVRARFFADHREGVLRQGAEFLRAKEAGLVGDDHVLGDIGAVLAGDLAGRTSDADVTAYKSLGSIVQDLACAWHLVERARSEGFGVRVPF</sequence>
<dbReference type="PIRSF" id="PIRSF001439">
    <property type="entry name" value="CryM"/>
    <property type="match status" value="1"/>
</dbReference>
<evidence type="ECO:0000256" key="1">
    <source>
        <dbReference type="ARBA" id="ARBA00008903"/>
    </source>
</evidence>
<dbReference type="InterPro" id="IPR036291">
    <property type="entry name" value="NAD(P)-bd_dom_sf"/>
</dbReference>
<keyword evidence="3" id="KW-1185">Reference proteome</keyword>
<gene>
    <name evidence="2" type="ORF">OD750_014160</name>
</gene>
<evidence type="ECO:0000313" key="2">
    <source>
        <dbReference type="EMBL" id="MDC8013682.1"/>
    </source>
</evidence>
<dbReference type="EMBL" id="JAOVZO020000018">
    <property type="protein sequence ID" value="MDC8013682.1"/>
    <property type="molecule type" value="Genomic_DNA"/>
</dbReference>